<name>A0AAE3T645_RALSL</name>
<accession>A0AAE3T645</accession>
<dbReference type="AlphaFoldDB" id="A0AAE3T645"/>
<dbReference type="EMBL" id="JAIVEX010000019">
    <property type="protein sequence ID" value="MDB0524846.1"/>
    <property type="molecule type" value="Genomic_DNA"/>
</dbReference>
<protein>
    <submittedName>
        <fullName evidence="1">Uncharacterized protein</fullName>
    </submittedName>
</protein>
<reference evidence="1" key="1">
    <citation type="submission" date="2021-09" db="EMBL/GenBank/DDBJ databases">
        <title>Genomic analysis of Ralstonia spp.</title>
        <authorList>
            <person name="Aburjaile F."/>
            <person name="Ariute J.C."/>
            <person name="Pais A.K.L."/>
            <person name="Albuquerque G.M.R."/>
            <person name="Silva A.M.F."/>
            <person name="Brenig B."/>
            <person name="Azevedo V."/>
            <person name="Matiuzzi M."/>
            <person name="Ramos R."/>
            <person name="Goes-Neto A."/>
            <person name="Soares S."/>
            <person name="Iseppon A.M.B."/>
            <person name="Souza E."/>
            <person name="Gama M."/>
        </authorList>
    </citation>
    <scope>NUCLEOTIDE SEQUENCE</scope>
    <source>
        <strain evidence="1">B4</strain>
    </source>
</reference>
<comment type="caution">
    <text evidence="1">The sequence shown here is derived from an EMBL/GenBank/DDBJ whole genome shotgun (WGS) entry which is preliminary data.</text>
</comment>
<sequence length="453" mass="41876">MRTRKMRSESTTGALPKLLAPTGVFLALVGAGIIPAQALAACATVGGSSITCTGSDTSYANGANGLNVTVAPGASITVLPLLGGTALSLTGSGVTLTNSGTIDPALSGLSIVSNGTVVGNTTSASTVNVTNTSTGVMMGSTSSLLVNGPALTVYNGTGGTTNITNAGTIGTTGILGFTAGPTAQVVTASGGAQVNFTNSYGGAINGSVSLAPSGTLGTGNTFTNAGTVTGSVSLGAAAGTTNTFNAMTGSSVGLGVDGGLGGNNTLNLLQNTATGSPTSGTIAVDAYTNFSNLAVQGGIWTLNGASTATSASLTGGTAIINNSASLGTGTIAASGGALQAGTAGLNVLNGVTLGAGGLAVGGATGLALSGAISGSGALTANGTGTLTLNGANTYSGGTNLTGGGGLMAGAGTALGTGALNVSGAGGFLGTSVSGTTLSNAIGLGTGAALTLNG</sequence>
<dbReference type="Proteomes" id="UP001143674">
    <property type="component" value="Unassembled WGS sequence"/>
</dbReference>
<dbReference type="RefSeq" id="WP_412771157.1">
    <property type="nucleotide sequence ID" value="NZ_JAIVEX010000019.1"/>
</dbReference>
<evidence type="ECO:0000313" key="1">
    <source>
        <dbReference type="EMBL" id="MDB0524846.1"/>
    </source>
</evidence>
<organism evidence="1 2">
    <name type="scientific">Ralstonia solanacearum</name>
    <name type="common">Pseudomonas solanacearum</name>
    <dbReference type="NCBI Taxonomy" id="305"/>
    <lineage>
        <taxon>Bacteria</taxon>
        <taxon>Pseudomonadati</taxon>
        <taxon>Pseudomonadota</taxon>
        <taxon>Betaproteobacteria</taxon>
        <taxon>Burkholderiales</taxon>
        <taxon>Burkholderiaceae</taxon>
        <taxon>Ralstonia</taxon>
        <taxon>Ralstonia solanacearum species complex</taxon>
    </lineage>
</organism>
<gene>
    <name evidence="1" type="ORF">LBW55_24840</name>
</gene>
<proteinExistence type="predicted"/>
<feature type="non-terminal residue" evidence="1">
    <location>
        <position position="453"/>
    </location>
</feature>
<evidence type="ECO:0000313" key="2">
    <source>
        <dbReference type="Proteomes" id="UP001143674"/>
    </source>
</evidence>